<keyword evidence="2" id="KW-0547">Nucleotide-binding</keyword>
<protein>
    <submittedName>
        <fullName evidence="2">DNA helicase related protein</fullName>
    </submittedName>
</protein>
<dbReference type="Pfam" id="PF13086">
    <property type="entry name" value="AAA_11"/>
    <property type="match status" value="1"/>
</dbReference>
<dbReference type="PATRIC" id="fig|1234595.3.peg.2960"/>
<reference evidence="2 3" key="1">
    <citation type="journal article" date="2013" name="Genome Announc.">
        <title>Draft Genome Sequence of Strain JLT2015T, Belonging to the Family Sphingomonadaceae of the Alphaproteobacteria.</title>
        <authorList>
            <person name="Tang K."/>
            <person name="Liu K."/>
            <person name="Li S."/>
            <person name="Jiao N."/>
        </authorList>
    </citation>
    <scope>NUCLEOTIDE SEQUENCE [LARGE SCALE GENOMIC DNA]</scope>
    <source>
        <strain evidence="2 3">JLT2015</strain>
    </source>
</reference>
<proteinExistence type="predicted"/>
<keyword evidence="3" id="KW-1185">Reference proteome</keyword>
<organism evidence="2 3">
    <name type="scientific">Pacificimonas flava</name>
    <dbReference type="NCBI Taxonomy" id="1234595"/>
    <lineage>
        <taxon>Bacteria</taxon>
        <taxon>Pseudomonadati</taxon>
        <taxon>Pseudomonadota</taxon>
        <taxon>Alphaproteobacteria</taxon>
        <taxon>Sphingomonadales</taxon>
        <taxon>Sphingosinicellaceae</taxon>
        <taxon>Pacificimonas</taxon>
    </lineage>
</organism>
<keyword evidence="2" id="KW-0067">ATP-binding</keyword>
<dbReference type="Proteomes" id="UP000011717">
    <property type="component" value="Unassembled WGS sequence"/>
</dbReference>
<dbReference type="PANTHER" id="PTHR43788:SF8">
    <property type="entry name" value="DNA-BINDING PROTEIN SMUBP-2"/>
    <property type="match status" value="1"/>
</dbReference>
<dbReference type="InterPro" id="IPR027417">
    <property type="entry name" value="P-loop_NTPase"/>
</dbReference>
<keyword evidence="2" id="KW-0347">Helicase</keyword>
<name>M2TJ54_9SPHN</name>
<accession>M2TJ54</accession>
<feature type="domain" description="DNA2/NAM7 helicase helicase" evidence="1">
    <location>
        <begin position="17"/>
        <end position="59"/>
    </location>
</feature>
<dbReference type="EMBL" id="AMRV01000020">
    <property type="protein sequence ID" value="EMD81671.1"/>
    <property type="molecule type" value="Genomic_DNA"/>
</dbReference>
<sequence length="166" mass="18172">MLLMSSISVAQVLTPGKIGFDLLVFDEASQVPPEDALVAIARARQVVIVGDQKQLPPTSFFDRLLADDGDAEDLDKEGEVLLGGAATLGELESILSLCEARGLRMRMLQWHYRSRDPSLIRVSNREFYRDELILPPSPLQKDPSCGLIFTRVAGLHNGGCVNDHSA</sequence>
<dbReference type="PANTHER" id="PTHR43788">
    <property type="entry name" value="DNA2/NAM7 HELICASE FAMILY MEMBER"/>
    <property type="match status" value="1"/>
</dbReference>
<evidence type="ECO:0000259" key="1">
    <source>
        <dbReference type="Pfam" id="PF13086"/>
    </source>
</evidence>
<dbReference type="Gene3D" id="3.40.50.300">
    <property type="entry name" value="P-loop containing nucleotide triphosphate hydrolases"/>
    <property type="match status" value="1"/>
</dbReference>
<evidence type="ECO:0000313" key="2">
    <source>
        <dbReference type="EMBL" id="EMD81671.1"/>
    </source>
</evidence>
<gene>
    <name evidence="2" type="ORF">C725_2955</name>
</gene>
<dbReference type="GO" id="GO:0043139">
    <property type="term" value="F:5'-3' DNA helicase activity"/>
    <property type="evidence" value="ECO:0007669"/>
    <property type="project" value="TreeGrafter"/>
</dbReference>
<evidence type="ECO:0000313" key="3">
    <source>
        <dbReference type="Proteomes" id="UP000011717"/>
    </source>
</evidence>
<comment type="caution">
    <text evidence="2">The sequence shown here is derived from an EMBL/GenBank/DDBJ whole genome shotgun (WGS) entry which is preliminary data.</text>
</comment>
<dbReference type="InterPro" id="IPR041677">
    <property type="entry name" value="DNA2/NAM7_AAA_11"/>
</dbReference>
<keyword evidence="2" id="KW-0378">Hydrolase</keyword>
<dbReference type="SUPFAM" id="SSF52540">
    <property type="entry name" value="P-loop containing nucleoside triphosphate hydrolases"/>
    <property type="match status" value="1"/>
</dbReference>
<dbReference type="AlphaFoldDB" id="M2TJ54"/>
<dbReference type="InterPro" id="IPR050534">
    <property type="entry name" value="Coronavir_polyprotein_1ab"/>
</dbReference>